<gene>
    <name evidence="1" type="ORF">QO010_000123</name>
</gene>
<dbReference type="RefSeq" id="WP_307344638.1">
    <property type="nucleotide sequence ID" value="NZ_JAUSVS010000001.1"/>
</dbReference>
<dbReference type="EMBL" id="JAUSVS010000001">
    <property type="protein sequence ID" value="MDQ0462375.1"/>
    <property type="molecule type" value="Genomic_DNA"/>
</dbReference>
<evidence type="ECO:0000313" key="1">
    <source>
        <dbReference type="EMBL" id="MDQ0462375.1"/>
    </source>
</evidence>
<dbReference type="InterPro" id="IPR019198">
    <property type="entry name" value="Beta_propeller_containing"/>
</dbReference>
<comment type="caution">
    <text evidence="1">The sequence shown here is derived from an EMBL/GenBank/DDBJ whole genome shotgun (WGS) entry which is preliminary data.</text>
</comment>
<sequence>MAATGRRTIRRVLIGAMLGLFVTVAGLSQDFSASAATPSGGLIAFASDAEFRQFLIKRRKADEARYSNVESAPADLVVTAAVAPPPPPAVMPSAAAAPAADAPALASKVAAPGITNNQEANVDEGDIVKTHGDHLVILRRGRLFTVSVARGTMTPVAAINAYPPGVDGRGSWYDEMLVSDDLVVVIGYSYARSGTEINRFRIDDAGGLTFLDAYQLKSNDYYSDRNYASRLIGRKLVFYTPLWLGWSKDPMEVMPALRRWSGQTGNSGFKRIAGGRQIYIPRDLRDDTSAQIEVLHSVTTCDVTTPVMDCKAIGVLGSSSRNFYVSGSAIYLWTIEQSYYYRRSGGPPSSRLYRLPLDGGRPSAVKARGAPVDQFSFREDAAEGVLNVLVRSEGYGDAMWRPEFSNGTVALLRLPISAFGDGRYEARRERYRLLPKPKGNAWAFQNRFAGDYLLYGLGRGWGSPQAGDSTLTVVPVRGGPVTQLALGQSIDRLDLLGGDAIVIGGEKGGVVFTTIELPRGAAPRVGDRYVRAEASEAESRSHAFFYRADDDSPDGASGIMGLPVARPARPVYRQLFENSTAMVFVRRQDRRLSGLGELAAGDTDIRDDSCVASCVDWYGNARPIFWKGRVFALMGYELVEGRVAGGRVSEVGRVSYAPRAKS</sequence>
<name>A0ABU0ILV4_9CAUL</name>
<reference evidence="1 2" key="1">
    <citation type="submission" date="2023-07" db="EMBL/GenBank/DDBJ databases">
        <title>Genomic Encyclopedia of Type Strains, Phase IV (KMG-IV): sequencing the most valuable type-strain genomes for metagenomic binning, comparative biology and taxonomic classification.</title>
        <authorList>
            <person name="Goeker M."/>
        </authorList>
    </citation>
    <scope>NUCLEOTIDE SEQUENCE [LARGE SCALE GENOMIC DNA]</scope>
    <source>
        <strain evidence="1 2">DSM 18695</strain>
    </source>
</reference>
<evidence type="ECO:0000313" key="2">
    <source>
        <dbReference type="Proteomes" id="UP001228905"/>
    </source>
</evidence>
<protein>
    <recommendedName>
        <fullName evidence="3">Beta propeller domain-containing protein</fullName>
    </recommendedName>
</protein>
<accession>A0ABU0ILV4</accession>
<evidence type="ECO:0008006" key="3">
    <source>
        <dbReference type="Google" id="ProtNLM"/>
    </source>
</evidence>
<dbReference type="Pfam" id="PF09826">
    <property type="entry name" value="Beta_propel"/>
    <property type="match status" value="1"/>
</dbReference>
<dbReference type="Proteomes" id="UP001228905">
    <property type="component" value="Unassembled WGS sequence"/>
</dbReference>
<keyword evidence="2" id="KW-1185">Reference proteome</keyword>
<organism evidence="1 2">
    <name type="scientific">Caulobacter ginsengisoli</name>
    <dbReference type="NCBI Taxonomy" id="400775"/>
    <lineage>
        <taxon>Bacteria</taxon>
        <taxon>Pseudomonadati</taxon>
        <taxon>Pseudomonadota</taxon>
        <taxon>Alphaproteobacteria</taxon>
        <taxon>Caulobacterales</taxon>
        <taxon>Caulobacteraceae</taxon>
        <taxon>Caulobacter</taxon>
    </lineage>
</organism>
<proteinExistence type="predicted"/>